<name>A0A0D0ATM4_9AGAM</name>
<evidence type="ECO:0000313" key="2">
    <source>
        <dbReference type="EMBL" id="KIK37622.1"/>
    </source>
</evidence>
<protein>
    <submittedName>
        <fullName evidence="2">Uncharacterized protein</fullName>
    </submittedName>
</protein>
<dbReference type="HOGENOM" id="CLU_121093_0_0_1"/>
<keyword evidence="3" id="KW-1185">Reference proteome</keyword>
<dbReference type="AlphaFoldDB" id="A0A0D0ATM4"/>
<feature type="region of interest" description="Disordered" evidence="1">
    <location>
        <begin position="1"/>
        <end position="52"/>
    </location>
</feature>
<dbReference type="InParanoid" id="A0A0D0ATM4"/>
<accession>A0A0D0ATM4</accession>
<reference evidence="3" key="2">
    <citation type="submission" date="2015-01" db="EMBL/GenBank/DDBJ databases">
        <title>Evolutionary Origins and Diversification of the Mycorrhizal Mutualists.</title>
        <authorList>
            <consortium name="DOE Joint Genome Institute"/>
            <consortium name="Mycorrhizal Genomics Consortium"/>
            <person name="Kohler A."/>
            <person name="Kuo A."/>
            <person name="Nagy L.G."/>
            <person name="Floudas D."/>
            <person name="Copeland A."/>
            <person name="Barry K.W."/>
            <person name="Cichocki N."/>
            <person name="Veneault-Fourrey C."/>
            <person name="LaButti K."/>
            <person name="Lindquist E.A."/>
            <person name="Lipzen A."/>
            <person name="Lundell T."/>
            <person name="Morin E."/>
            <person name="Murat C."/>
            <person name="Riley R."/>
            <person name="Ohm R."/>
            <person name="Sun H."/>
            <person name="Tunlid A."/>
            <person name="Henrissat B."/>
            <person name="Grigoriev I.V."/>
            <person name="Hibbett D.S."/>
            <person name="Martin F."/>
        </authorList>
    </citation>
    <scope>NUCLEOTIDE SEQUENCE [LARGE SCALE GENOMIC DNA]</scope>
    <source>
        <strain evidence="3">UH-Slu-Lm8-n1</strain>
    </source>
</reference>
<feature type="region of interest" description="Disordered" evidence="1">
    <location>
        <begin position="83"/>
        <end position="117"/>
    </location>
</feature>
<proteinExistence type="predicted"/>
<reference evidence="2 3" key="1">
    <citation type="submission" date="2014-04" db="EMBL/GenBank/DDBJ databases">
        <authorList>
            <consortium name="DOE Joint Genome Institute"/>
            <person name="Kuo A."/>
            <person name="Ruytinx J."/>
            <person name="Rineau F."/>
            <person name="Colpaert J."/>
            <person name="Kohler A."/>
            <person name="Nagy L.G."/>
            <person name="Floudas D."/>
            <person name="Copeland A."/>
            <person name="Barry K.W."/>
            <person name="Cichocki N."/>
            <person name="Veneault-Fourrey C."/>
            <person name="LaButti K."/>
            <person name="Lindquist E.A."/>
            <person name="Lipzen A."/>
            <person name="Lundell T."/>
            <person name="Morin E."/>
            <person name="Murat C."/>
            <person name="Sun H."/>
            <person name="Tunlid A."/>
            <person name="Henrissat B."/>
            <person name="Grigoriev I.V."/>
            <person name="Hibbett D.S."/>
            <person name="Martin F."/>
            <person name="Nordberg H.P."/>
            <person name="Cantor M.N."/>
            <person name="Hua S.X."/>
        </authorList>
    </citation>
    <scope>NUCLEOTIDE SEQUENCE [LARGE SCALE GENOMIC DNA]</scope>
    <source>
        <strain evidence="2 3">UH-Slu-Lm8-n1</strain>
    </source>
</reference>
<evidence type="ECO:0000256" key="1">
    <source>
        <dbReference type="SAM" id="MobiDB-lite"/>
    </source>
</evidence>
<dbReference type="EMBL" id="KN835440">
    <property type="protein sequence ID" value="KIK37622.1"/>
    <property type="molecule type" value="Genomic_DNA"/>
</dbReference>
<gene>
    <name evidence="2" type="ORF">CY34DRAFT_15599</name>
</gene>
<feature type="compositionally biased region" description="Pro residues" evidence="1">
    <location>
        <begin position="37"/>
        <end position="51"/>
    </location>
</feature>
<feature type="compositionally biased region" description="Polar residues" evidence="1">
    <location>
        <begin position="1"/>
        <end position="23"/>
    </location>
</feature>
<dbReference type="OrthoDB" id="2683943at2759"/>
<evidence type="ECO:0000313" key="3">
    <source>
        <dbReference type="Proteomes" id="UP000054485"/>
    </source>
</evidence>
<organism evidence="2 3">
    <name type="scientific">Suillus luteus UH-Slu-Lm8-n1</name>
    <dbReference type="NCBI Taxonomy" id="930992"/>
    <lineage>
        <taxon>Eukaryota</taxon>
        <taxon>Fungi</taxon>
        <taxon>Dikarya</taxon>
        <taxon>Basidiomycota</taxon>
        <taxon>Agaricomycotina</taxon>
        <taxon>Agaricomycetes</taxon>
        <taxon>Agaricomycetidae</taxon>
        <taxon>Boletales</taxon>
        <taxon>Suillineae</taxon>
        <taxon>Suillaceae</taxon>
        <taxon>Suillus</taxon>
    </lineage>
</organism>
<sequence length="138" mass="15128">MAMMQNLTSSTECIKPQPQQQSGRPKKIRLAMTRTPRPAPSPASPTTPPPVTVATSFKNQLRHIFTRPPQHAMPPVVDVPLRRCNAAGGPKDMDDDLIRDEDYNGPPMSDPNEQQQQKAAIVLTDTGEHGGGRSCWCC</sequence>
<dbReference type="Proteomes" id="UP000054485">
    <property type="component" value="Unassembled WGS sequence"/>
</dbReference>